<sequence length="221" mass="24074">MTLASTNAKEKSIARATATKNSPPVIENAAQKSKGDSTATATGTQAGVTASKAAVTNAGAKMFFVLLIIGASSQTTGGNNITVCDCGRAEVIGLMDINLPSYCDDNITSTQSVMEAYEFYVTEEPHTVWSADLCMTWRKTRTTSGYFFGSFDTIDTMVTSVTTADECRQLVKSHVCDGNKMTELNENAYEFKGNPTQKGTWMQEVIETKRTAQQRRSYYRA</sequence>
<proteinExistence type="predicted"/>
<evidence type="ECO:0000313" key="3">
    <source>
        <dbReference type="Proteomes" id="UP000000305"/>
    </source>
</evidence>
<gene>
    <name evidence="2" type="ORF">DAPPUDRAFT_122725</name>
</gene>
<dbReference type="Proteomes" id="UP000000305">
    <property type="component" value="Unassembled WGS sequence"/>
</dbReference>
<organism evidence="2 3">
    <name type="scientific">Daphnia pulex</name>
    <name type="common">Water flea</name>
    <dbReference type="NCBI Taxonomy" id="6669"/>
    <lineage>
        <taxon>Eukaryota</taxon>
        <taxon>Metazoa</taxon>
        <taxon>Ecdysozoa</taxon>
        <taxon>Arthropoda</taxon>
        <taxon>Crustacea</taxon>
        <taxon>Branchiopoda</taxon>
        <taxon>Diplostraca</taxon>
        <taxon>Cladocera</taxon>
        <taxon>Anomopoda</taxon>
        <taxon>Daphniidae</taxon>
        <taxon>Daphnia</taxon>
    </lineage>
</organism>
<dbReference type="EMBL" id="GL735324">
    <property type="protein sequence ID" value="EFX60917.1"/>
    <property type="molecule type" value="Genomic_DNA"/>
</dbReference>
<evidence type="ECO:0000313" key="2">
    <source>
        <dbReference type="EMBL" id="EFX60917.1"/>
    </source>
</evidence>
<dbReference type="AlphaFoldDB" id="E9I512"/>
<dbReference type="HOGENOM" id="CLU_1251790_0_0_1"/>
<dbReference type="PhylomeDB" id="E9I512"/>
<evidence type="ECO:0000256" key="1">
    <source>
        <dbReference type="SAM" id="MobiDB-lite"/>
    </source>
</evidence>
<name>E9I512_DAPPU</name>
<feature type="region of interest" description="Disordered" evidence="1">
    <location>
        <begin position="1"/>
        <end position="43"/>
    </location>
</feature>
<reference evidence="2 3" key="1">
    <citation type="journal article" date="2011" name="Science">
        <title>The ecoresponsive genome of Daphnia pulex.</title>
        <authorList>
            <person name="Colbourne J.K."/>
            <person name="Pfrender M.E."/>
            <person name="Gilbert D."/>
            <person name="Thomas W.K."/>
            <person name="Tucker A."/>
            <person name="Oakley T.H."/>
            <person name="Tokishita S."/>
            <person name="Aerts A."/>
            <person name="Arnold G.J."/>
            <person name="Basu M.K."/>
            <person name="Bauer D.J."/>
            <person name="Caceres C.E."/>
            <person name="Carmel L."/>
            <person name="Casola C."/>
            <person name="Choi J.H."/>
            <person name="Detter J.C."/>
            <person name="Dong Q."/>
            <person name="Dusheyko S."/>
            <person name="Eads B.D."/>
            <person name="Frohlich T."/>
            <person name="Geiler-Samerotte K.A."/>
            <person name="Gerlach D."/>
            <person name="Hatcher P."/>
            <person name="Jogdeo S."/>
            <person name="Krijgsveld J."/>
            <person name="Kriventseva E.V."/>
            <person name="Kultz D."/>
            <person name="Laforsch C."/>
            <person name="Lindquist E."/>
            <person name="Lopez J."/>
            <person name="Manak J.R."/>
            <person name="Muller J."/>
            <person name="Pangilinan J."/>
            <person name="Patwardhan R.P."/>
            <person name="Pitluck S."/>
            <person name="Pritham E.J."/>
            <person name="Rechtsteiner A."/>
            <person name="Rho M."/>
            <person name="Rogozin I.B."/>
            <person name="Sakarya O."/>
            <person name="Salamov A."/>
            <person name="Schaack S."/>
            <person name="Shapiro H."/>
            <person name="Shiga Y."/>
            <person name="Skalitzky C."/>
            <person name="Smith Z."/>
            <person name="Souvorov A."/>
            <person name="Sung W."/>
            <person name="Tang Z."/>
            <person name="Tsuchiya D."/>
            <person name="Tu H."/>
            <person name="Vos H."/>
            <person name="Wang M."/>
            <person name="Wolf Y.I."/>
            <person name="Yamagata H."/>
            <person name="Yamada T."/>
            <person name="Ye Y."/>
            <person name="Shaw J.R."/>
            <person name="Andrews J."/>
            <person name="Crease T.J."/>
            <person name="Tang H."/>
            <person name="Lucas S.M."/>
            <person name="Robertson H.M."/>
            <person name="Bork P."/>
            <person name="Koonin E.V."/>
            <person name="Zdobnov E.M."/>
            <person name="Grigoriev I.V."/>
            <person name="Lynch M."/>
            <person name="Boore J.L."/>
        </authorList>
    </citation>
    <scope>NUCLEOTIDE SEQUENCE [LARGE SCALE GENOMIC DNA]</scope>
</reference>
<keyword evidence="3" id="KW-1185">Reference proteome</keyword>
<dbReference type="KEGG" id="dpx:DAPPUDRAFT_122725"/>
<protein>
    <submittedName>
        <fullName evidence="2">Uncharacterized protein</fullName>
    </submittedName>
</protein>
<accession>E9I512</accession>
<dbReference type="InParanoid" id="E9I512"/>